<comment type="caution">
    <text evidence="2">The sequence shown here is derived from an EMBL/GenBank/DDBJ whole genome shotgun (WGS) entry which is preliminary data.</text>
</comment>
<accession>A0A4Y9XQC3</accession>
<sequence length="75" mass="7396">MTSNTSTQPTGNTIPNPGATPTSALSGSDDTCTNQAQPHGQSPDGAPSSSPASAEALPAQGMDSLADAMQVLIQL</sequence>
<proteinExistence type="predicted"/>
<dbReference type="EMBL" id="SEOQ01001725">
    <property type="protein sequence ID" value="TFY50719.1"/>
    <property type="molecule type" value="Genomic_DNA"/>
</dbReference>
<protein>
    <submittedName>
        <fullName evidence="2">Uncharacterized protein</fullName>
    </submittedName>
</protein>
<feature type="compositionally biased region" description="Polar residues" evidence="1">
    <location>
        <begin position="1"/>
        <end position="40"/>
    </location>
</feature>
<feature type="compositionally biased region" description="Low complexity" evidence="1">
    <location>
        <begin position="42"/>
        <end position="59"/>
    </location>
</feature>
<evidence type="ECO:0000313" key="3">
    <source>
        <dbReference type="Proteomes" id="UP000298327"/>
    </source>
</evidence>
<feature type="region of interest" description="Disordered" evidence="1">
    <location>
        <begin position="1"/>
        <end position="61"/>
    </location>
</feature>
<gene>
    <name evidence="2" type="ORF">EVG20_g11366</name>
</gene>
<dbReference type="Proteomes" id="UP000298327">
    <property type="component" value="Unassembled WGS sequence"/>
</dbReference>
<name>A0A4Y9XQC3_9AGAM</name>
<organism evidence="2 3">
    <name type="scientific">Dentipellis fragilis</name>
    <dbReference type="NCBI Taxonomy" id="205917"/>
    <lineage>
        <taxon>Eukaryota</taxon>
        <taxon>Fungi</taxon>
        <taxon>Dikarya</taxon>
        <taxon>Basidiomycota</taxon>
        <taxon>Agaricomycotina</taxon>
        <taxon>Agaricomycetes</taxon>
        <taxon>Russulales</taxon>
        <taxon>Hericiaceae</taxon>
        <taxon>Dentipellis</taxon>
    </lineage>
</organism>
<evidence type="ECO:0000256" key="1">
    <source>
        <dbReference type="SAM" id="MobiDB-lite"/>
    </source>
</evidence>
<dbReference type="AlphaFoldDB" id="A0A4Y9XQC3"/>
<keyword evidence="3" id="KW-1185">Reference proteome</keyword>
<evidence type="ECO:0000313" key="2">
    <source>
        <dbReference type="EMBL" id="TFY50719.1"/>
    </source>
</evidence>
<reference evidence="2 3" key="1">
    <citation type="submission" date="2019-02" db="EMBL/GenBank/DDBJ databases">
        <title>Genome sequencing of the rare red list fungi Dentipellis fragilis.</title>
        <authorList>
            <person name="Buettner E."/>
            <person name="Kellner H."/>
        </authorList>
    </citation>
    <scope>NUCLEOTIDE SEQUENCE [LARGE SCALE GENOMIC DNA]</scope>
    <source>
        <strain evidence="2 3">DSM 105465</strain>
    </source>
</reference>